<dbReference type="Pfam" id="PF13692">
    <property type="entry name" value="Glyco_trans_1_4"/>
    <property type="match status" value="1"/>
</dbReference>
<evidence type="ECO:0000256" key="1">
    <source>
        <dbReference type="ARBA" id="ARBA00022676"/>
    </source>
</evidence>
<reference evidence="5" key="1">
    <citation type="journal article" date="2019" name="Int. J. Syst. Evol. Microbiol.">
        <title>The Global Catalogue of Microorganisms (GCM) 10K type strain sequencing project: providing services to taxonomists for standard genome sequencing and annotation.</title>
        <authorList>
            <consortium name="The Broad Institute Genomics Platform"/>
            <consortium name="The Broad Institute Genome Sequencing Center for Infectious Disease"/>
            <person name="Wu L."/>
            <person name="Ma J."/>
        </authorList>
    </citation>
    <scope>NUCLEOTIDE SEQUENCE [LARGE SCALE GENOMIC DNA]</scope>
    <source>
        <strain evidence="5">CCUG 60214</strain>
    </source>
</reference>
<keyword evidence="1 4" id="KW-0328">Glycosyltransferase</keyword>
<organism evidence="4 5">
    <name type="scientific">Saccharothrix hoggarensis</name>
    <dbReference type="NCBI Taxonomy" id="913853"/>
    <lineage>
        <taxon>Bacteria</taxon>
        <taxon>Bacillati</taxon>
        <taxon>Actinomycetota</taxon>
        <taxon>Actinomycetes</taxon>
        <taxon>Pseudonocardiales</taxon>
        <taxon>Pseudonocardiaceae</taxon>
        <taxon>Saccharothrix</taxon>
    </lineage>
</organism>
<protein>
    <submittedName>
        <fullName evidence="4">Glycosyltransferase family 4 protein</fullName>
        <ecNumber evidence="4">2.4.-.-</ecNumber>
    </submittedName>
</protein>
<keyword evidence="5" id="KW-1185">Reference proteome</keyword>
<accession>A0ABW3QYM0</accession>
<dbReference type="SUPFAM" id="SSF53756">
    <property type="entry name" value="UDP-Glycosyltransferase/glycogen phosphorylase"/>
    <property type="match status" value="2"/>
</dbReference>
<dbReference type="InterPro" id="IPR050194">
    <property type="entry name" value="Glycosyltransferase_grp1"/>
</dbReference>
<dbReference type="Gene3D" id="3.40.50.2000">
    <property type="entry name" value="Glycogen Phosphorylase B"/>
    <property type="match status" value="2"/>
</dbReference>
<evidence type="ECO:0000259" key="3">
    <source>
        <dbReference type="Pfam" id="PF13439"/>
    </source>
</evidence>
<dbReference type="Pfam" id="PF13439">
    <property type="entry name" value="Glyco_transf_4"/>
    <property type="match status" value="1"/>
</dbReference>
<dbReference type="EC" id="2.4.-.-" evidence="4"/>
<gene>
    <name evidence="4" type="ORF">ACFQ3T_22650</name>
</gene>
<dbReference type="InterPro" id="IPR028098">
    <property type="entry name" value="Glyco_trans_4-like_N"/>
</dbReference>
<sequence length="424" mass="43318">ARAALRAWRPDVVHAADRRAGLVAAGLRRSGIKVVHTYHGVPDDVAEPWFRGVPRAAGPSAYTRVVLAADAVVARAVHRTVVPAPAMGRFLTTRLRVPADRVTHIDNCVDLAHVQPPTGPVRRLVFVGLLVERKGLDVLLDALARPDVMPPDATLTVVGDGPARAAAEVRARALEGRVTFLGFRADVPDLLRHHDALVLPSLMEQQPLVVAEAMAAGKPVVATDTGGVADMLGAPGFASATAPAPADLGTAGLAALGLGTAGVRTAGHGTAGVRTAGHGTAGLGLGGPTSGGLPVVGHDAGLIADDPGRGVDARPREGAPGVLRVGAPGAGEDYAGAPGVGAHCAGEPGVGESRANEAWAGGLLAAPGDVGQLATRLRELFADPDPGRTGRLLAERARERFAPDVCARRHLDLYRHLMGSAPVE</sequence>
<proteinExistence type="predicted"/>
<name>A0ABW3QYM0_9PSEU</name>
<evidence type="ECO:0000313" key="4">
    <source>
        <dbReference type="EMBL" id="MFD1149942.1"/>
    </source>
</evidence>
<dbReference type="CDD" id="cd03801">
    <property type="entry name" value="GT4_PimA-like"/>
    <property type="match status" value="1"/>
</dbReference>
<dbReference type="Proteomes" id="UP001597168">
    <property type="component" value="Unassembled WGS sequence"/>
</dbReference>
<dbReference type="PANTHER" id="PTHR45947:SF3">
    <property type="entry name" value="SULFOQUINOVOSYL TRANSFERASE SQD2"/>
    <property type="match status" value="1"/>
</dbReference>
<evidence type="ECO:0000313" key="5">
    <source>
        <dbReference type="Proteomes" id="UP001597168"/>
    </source>
</evidence>
<feature type="domain" description="Glycosyltransferase subfamily 4-like N-terminal" evidence="3">
    <location>
        <begin position="2"/>
        <end position="112"/>
    </location>
</feature>
<feature type="non-terminal residue" evidence="4">
    <location>
        <position position="1"/>
    </location>
</feature>
<dbReference type="EMBL" id="JBHTLK010000131">
    <property type="protein sequence ID" value="MFD1149942.1"/>
    <property type="molecule type" value="Genomic_DNA"/>
</dbReference>
<dbReference type="PANTHER" id="PTHR45947">
    <property type="entry name" value="SULFOQUINOVOSYL TRANSFERASE SQD2"/>
    <property type="match status" value="1"/>
</dbReference>
<dbReference type="RefSeq" id="WP_380725589.1">
    <property type="nucleotide sequence ID" value="NZ_JBHTLK010000131.1"/>
</dbReference>
<keyword evidence="2 4" id="KW-0808">Transferase</keyword>
<evidence type="ECO:0000256" key="2">
    <source>
        <dbReference type="ARBA" id="ARBA00022679"/>
    </source>
</evidence>
<comment type="caution">
    <text evidence="4">The sequence shown here is derived from an EMBL/GenBank/DDBJ whole genome shotgun (WGS) entry which is preliminary data.</text>
</comment>
<dbReference type="GO" id="GO:0016757">
    <property type="term" value="F:glycosyltransferase activity"/>
    <property type="evidence" value="ECO:0007669"/>
    <property type="project" value="UniProtKB-KW"/>
</dbReference>